<evidence type="ECO:0000256" key="2">
    <source>
        <dbReference type="ARBA" id="ARBA00023002"/>
    </source>
</evidence>
<dbReference type="SUPFAM" id="SSF51735">
    <property type="entry name" value="NAD(P)-binding Rossmann-fold domains"/>
    <property type="match status" value="1"/>
</dbReference>
<dbReference type="RefSeq" id="WP_040718223.1">
    <property type="nucleotide sequence ID" value="NZ_CAWPHS010000025.1"/>
</dbReference>
<name>A0A7X6RKE8_9NOCA</name>
<dbReference type="Proteomes" id="UP000523447">
    <property type="component" value="Unassembled WGS sequence"/>
</dbReference>
<accession>A0A7X6RKE8</accession>
<dbReference type="GO" id="GO:0070402">
    <property type="term" value="F:NADPH binding"/>
    <property type="evidence" value="ECO:0007669"/>
    <property type="project" value="TreeGrafter"/>
</dbReference>
<dbReference type="CDD" id="cd05289">
    <property type="entry name" value="MDR_like_2"/>
    <property type="match status" value="1"/>
</dbReference>
<dbReference type="InterPro" id="IPR036291">
    <property type="entry name" value="NAD(P)-bd_dom_sf"/>
</dbReference>
<comment type="caution">
    <text evidence="4">The sequence shown here is derived from an EMBL/GenBank/DDBJ whole genome shotgun (WGS) entry which is preliminary data.</text>
</comment>
<dbReference type="Gene3D" id="3.40.50.720">
    <property type="entry name" value="NAD(P)-binding Rossmann-like Domain"/>
    <property type="match status" value="1"/>
</dbReference>
<dbReference type="InterPro" id="IPR013154">
    <property type="entry name" value="ADH-like_N"/>
</dbReference>
<organism evidence="4 5">
    <name type="scientific">Nocardia veterana</name>
    <dbReference type="NCBI Taxonomy" id="132249"/>
    <lineage>
        <taxon>Bacteria</taxon>
        <taxon>Bacillati</taxon>
        <taxon>Actinomycetota</taxon>
        <taxon>Actinomycetes</taxon>
        <taxon>Mycobacteriales</taxon>
        <taxon>Nocardiaceae</taxon>
        <taxon>Nocardia</taxon>
    </lineage>
</organism>
<dbReference type="SUPFAM" id="SSF50129">
    <property type="entry name" value="GroES-like"/>
    <property type="match status" value="1"/>
</dbReference>
<keyword evidence="5" id="KW-1185">Reference proteome</keyword>
<dbReference type="AlphaFoldDB" id="A0A7X6RKE8"/>
<proteinExistence type="predicted"/>
<evidence type="ECO:0000259" key="3">
    <source>
        <dbReference type="SMART" id="SM00829"/>
    </source>
</evidence>
<evidence type="ECO:0000313" key="4">
    <source>
        <dbReference type="EMBL" id="NKY88579.1"/>
    </source>
</evidence>
<dbReference type="InterPro" id="IPR011032">
    <property type="entry name" value="GroES-like_sf"/>
</dbReference>
<dbReference type="GO" id="GO:0016651">
    <property type="term" value="F:oxidoreductase activity, acting on NAD(P)H"/>
    <property type="evidence" value="ECO:0007669"/>
    <property type="project" value="TreeGrafter"/>
</dbReference>
<evidence type="ECO:0000256" key="1">
    <source>
        <dbReference type="ARBA" id="ARBA00022857"/>
    </source>
</evidence>
<dbReference type="EMBL" id="JAAXPE010000031">
    <property type="protein sequence ID" value="NKY88579.1"/>
    <property type="molecule type" value="Genomic_DNA"/>
</dbReference>
<reference evidence="4 5" key="1">
    <citation type="submission" date="2020-04" db="EMBL/GenBank/DDBJ databases">
        <title>MicrobeNet Type strains.</title>
        <authorList>
            <person name="Nicholson A.C."/>
        </authorList>
    </citation>
    <scope>NUCLEOTIDE SEQUENCE [LARGE SCALE GENOMIC DNA]</scope>
    <source>
        <strain evidence="4 5">DSM 44445</strain>
    </source>
</reference>
<dbReference type="Pfam" id="PF08240">
    <property type="entry name" value="ADH_N"/>
    <property type="match status" value="1"/>
</dbReference>
<dbReference type="PANTHER" id="PTHR48106:SF18">
    <property type="entry name" value="QUINONE OXIDOREDUCTASE PIG3"/>
    <property type="match status" value="1"/>
</dbReference>
<dbReference type="Gene3D" id="3.90.180.10">
    <property type="entry name" value="Medium-chain alcohol dehydrogenases, catalytic domain"/>
    <property type="match status" value="1"/>
</dbReference>
<dbReference type="InterPro" id="IPR020843">
    <property type="entry name" value="ER"/>
</dbReference>
<dbReference type="Pfam" id="PF13602">
    <property type="entry name" value="ADH_zinc_N_2"/>
    <property type="match status" value="1"/>
</dbReference>
<sequence length="319" mass="32268">MLAIGFDAPGGPEVLRPVDIPEPHAGPGEVRIRVAAATVNPSDIVTRAGSAHDRYRAVTPPYIPGWDAAGVVDEADPATGWRVGDPVIAITLPVLAGGGAYAEKIVVPSGSVARLPTGSDHVCAATLPMNGLTAWFALAALAPATGTIAVTGAAGAVGGYVVQLAKTRGLTVIADAKPSDERLVRDLGADLVLARGAGLADRIRTHVPEGVDALIDTALLGDTVIAAVRDGGSFVTLRPPALGGGATPQRGISVDLVMVADHLEEPEALGELSRLAAAGALSLRVARTLPAEQAARAHELLEGGGVRGRIVLEFPTATG</sequence>
<gene>
    <name evidence="4" type="ORF">HGA07_23520</name>
</gene>
<evidence type="ECO:0000313" key="5">
    <source>
        <dbReference type="Proteomes" id="UP000523447"/>
    </source>
</evidence>
<feature type="domain" description="Enoyl reductase (ER)" evidence="3">
    <location>
        <begin position="10"/>
        <end position="312"/>
    </location>
</feature>
<dbReference type="SMART" id="SM00829">
    <property type="entry name" value="PKS_ER"/>
    <property type="match status" value="1"/>
</dbReference>
<protein>
    <submittedName>
        <fullName evidence="4">NADP-dependent oxidoreductase</fullName>
    </submittedName>
</protein>
<keyword evidence="2" id="KW-0560">Oxidoreductase</keyword>
<keyword evidence="1" id="KW-0521">NADP</keyword>
<dbReference type="PANTHER" id="PTHR48106">
    <property type="entry name" value="QUINONE OXIDOREDUCTASE PIG3-RELATED"/>
    <property type="match status" value="1"/>
</dbReference>